<reference evidence="4" key="1">
    <citation type="journal article" date="2019" name="Int. J. Syst. Evol. Microbiol.">
        <title>The Global Catalogue of Microorganisms (GCM) 10K type strain sequencing project: providing services to taxonomists for standard genome sequencing and annotation.</title>
        <authorList>
            <consortium name="The Broad Institute Genomics Platform"/>
            <consortium name="The Broad Institute Genome Sequencing Center for Infectious Disease"/>
            <person name="Wu L."/>
            <person name="Ma J."/>
        </authorList>
    </citation>
    <scope>NUCLEOTIDE SEQUENCE [LARGE SCALE GENOMIC DNA]</scope>
    <source>
        <strain evidence="4">CGMCC 4.7144</strain>
    </source>
</reference>
<dbReference type="EMBL" id="JBHSQS010000004">
    <property type="protein sequence ID" value="MFC5923175.1"/>
    <property type="molecule type" value="Genomic_DNA"/>
</dbReference>
<organism evidence="3 4">
    <name type="scientific">Micromonospora vulcania</name>
    <dbReference type="NCBI Taxonomy" id="1441873"/>
    <lineage>
        <taxon>Bacteria</taxon>
        <taxon>Bacillati</taxon>
        <taxon>Actinomycetota</taxon>
        <taxon>Actinomycetes</taxon>
        <taxon>Micromonosporales</taxon>
        <taxon>Micromonosporaceae</taxon>
        <taxon>Micromonospora</taxon>
    </lineage>
</organism>
<evidence type="ECO:0000256" key="1">
    <source>
        <dbReference type="SAM" id="MobiDB-lite"/>
    </source>
</evidence>
<protein>
    <submittedName>
        <fullName evidence="3">Uncharacterized protein</fullName>
    </submittedName>
</protein>
<name>A0ABW1H3I0_9ACTN</name>
<feature type="region of interest" description="Disordered" evidence="1">
    <location>
        <begin position="167"/>
        <end position="188"/>
    </location>
</feature>
<evidence type="ECO:0000313" key="4">
    <source>
        <dbReference type="Proteomes" id="UP001596226"/>
    </source>
</evidence>
<feature type="transmembrane region" description="Helical" evidence="2">
    <location>
        <begin position="58"/>
        <end position="81"/>
    </location>
</feature>
<dbReference type="RefSeq" id="WP_377507445.1">
    <property type="nucleotide sequence ID" value="NZ_JBHSQS010000004.1"/>
</dbReference>
<keyword evidence="2" id="KW-0472">Membrane</keyword>
<accession>A0ABW1H3I0</accession>
<proteinExistence type="predicted"/>
<keyword evidence="2" id="KW-1133">Transmembrane helix</keyword>
<feature type="region of interest" description="Disordered" evidence="1">
    <location>
        <begin position="83"/>
        <end position="102"/>
    </location>
</feature>
<evidence type="ECO:0000313" key="3">
    <source>
        <dbReference type="EMBL" id="MFC5923175.1"/>
    </source>
</evidence>
<keyword evidence="2" id="KW-0812">Transmembrane</keyword>
<dbReference type="Proteomes" id="UP001596226">
    <property type="component" value="Unassembled WGS sequence"/>
</dbReference>
<sequence length="370" mass="40183">MTDEHFDRRVRDADPYRPEVIAHLGGAAQDLLEEILSAPTLEPIADPPGKRVRARRHLMSGLATASVAAAILAVVFTVSIAKPDQPGDREVSPSIDSSSAAPGTVSYSAMVLKAAEENPRLLINQPGWKATTVYGFAEKEGTIAFTNGKRQLSMNWYPADQYGSYHDDRLNGSKGDQPNGSKPESVKVDRWPGDLFRYGASDFAVMLRPRDGSFVELRTGGAWTRSEFDRVLATVIRVDARTWLAALPAEIVTPERAQEQAAKVLVGVPLPPGFDAATLADQGVNDAYQFGAAVTSKVGCGWIAEWLRAKQAGDEAARKRAADALRSSHQWKVLHDMNAEGDWPEVFWKIADQVAAGDVPKDYKGAIACE</sequence>
<gene>
    <name evidence="3" type="ORF">ACFQGL_07430</name>
</gene>
<comment type="caution">
    <text evidence="3">The sequence shown here is derived from an EMBL/GenBank/DDBJ whole genome shotgun (WGS) entry which is preliminary data.</text>
</comment>
<keyword evidence="4" id="KW-1185">Reference proteome</keyword>
<evidence type="ECO:0000256" key="2">
    <source>
        <dbReference type="SAM" id="Phobius"/>
    </source>
</evidence>